<reference evidence="2" key="1">
    <citation type="submission" date="2018-02" db="EMBL/GenBank/DDBJ databases">
        <authorList>
            <person name="Cohen D.B."/>
            <person name="Kent A.D."/>
        </authorList>
    </citation>
    <scope>NUCLEOTIDE SEQUENCE</scope>
</reference>
<evidence type="ECO:0000313" key="2">
    <source>
        <dbReference type="EMBL" id="SPD04430.1"/>
    </source>
</evidence>
<gene>
    <name evidence="2" type="ORF">FSB_LOCUS32312</name>
</gene>
<name>A0A2N9GYJ7_FAGSY</name>
<dbReference type="AlphaFoldDB" id="A0A2N9GYJ7"/>
<evidence type="ECO:0000256" key="1">
    <source>
        <dbReference type="SAM" id="MobiDB-lite"/>
    </source>
</evidence>
<organism evidence="2">
    <name type="scientific">Fagus sylvatica</name>
    <name type="common">Beechnut</name>
    <dbReference type="NCBI Taxonomy" id="28930"/>
    <lineage>
        <taxon>Eukaryota</taxon>
        <taxon>Viridiplantae</taxon>
        <taxon>Streptophyta</taxon>
        <taxon>Embryophyta</taxon>
        <taxon>Tracheophyta</taxon>
        <taxon>Spermatophyta</taxon>
        <taxon>Magnoliopsida</taxon>
        <taxon>eudicotyledons</taxon>
        <taxon>Gunneridae</taxon>
        <taxon>Pentapetalae</taxon>
        <taxon>rosids</taxon>
        <taxon>fabids</taxon>
        <taxon>Fagales</taxon>
        <taxon>Fagaceae</taxon>
        <taxon>Fagus</taxon>
    </lineage>
</organism>
<sequence>MTPWRKEHSNGLCSQDHILRTQARLCARPVPLKSRRNKAVLKIPELSYRRCHACAQSLPDSQQVDLQAWARWKEDTFMHDVELSDRQDFTGSSRNPDRKTVLKRTKNTPVASVRGTISALTQARIPENLEPCKNRQRKLSDGTKNVEIRHRELGQICARTGTRFKKKRAVNKTHFSSWTVRLRAQSLSYSLQVDPRARVRWKDNDSSYDVELSVRRIASPV</sequence>
<protein>
    <submittedName>
        <fullName evidence="2">Uncharacterized protein</fullName>
    </submittedName>
</protein>
<dbReference type="EMBL" id="OIVN01002535">
    <property type="protein sequence ID" value="SPD04430.1"/>
    <property type="molecule type" value="Genomic_DNA"/>
</dbReference>
<accession>A0A2N9GYJ7</accession>
<proteinExistence type="predicted"/>
<feature type="region of interest" description="Disordered" evidence="1">
    <location>
        <begin position="86"/>
        <end position="107"/>
    </location>
</feature>